<accession>A0A1G1KR64</accession>
<gene>
    <name evidence="1" type="ORF">A3G33_06040</name>
</gene>
<dbReference type="Proteomes" id="UP000178187">
    <property type="component" value="Unassembled WGS sequence"/>
</dbReference>
<dbReference type="Pfam" id="PF13489">
    <property type="entry name" value="Methyltransf_23"/>
    <property type="match status" value="1"/>
</dbReference>
<proteinExistence type="predicted"/>
<dbReference type="CDD" id="cd02440">
    <property type="entry name" value="AdoMet_MTases"/>
    <property type="match status" value="1"/>
</dbReference>
<evidence type="ECO:0008006" key="3">
    <source>
        <dbReference type="Google" id="ProtNLM"/>
    </source>
</evidence>
<sequence length="276" mass="32088">MKNQFNSETKKVDPALYSKDYFACHCRGQDKIGAIQSGELHEVFERAVKAAQLTGGESVLDYGCGRGELVFYCAKMNCEITGIDCSRDAIEIAQKTVSVLPEDIRRKIELKIMSIEDIRCEKLYDVIFMIDVIEHLHDWELDILMPKMKQMLKPNGRLILQTPNLIYERYLYPAKRVFEFPFTLLKELSRLIRCTGKRKTVREFFTKLFKFQFHDDPVYIEVHVNVQTPAILRLKLAKYGFKSSMECVDHSKNLLNFLFKRWAGRTIDAVAKVIDV</sequence>
<evidence type="ECO:0000313" key="2">
    <source>
        <dbReference type="Proteomes" id="UP000178187"/>
    </source>
</evidence>
<dbReference type="SUPFAM" id="SSF53335">
    <property type="entry name" value="S-adenosyl-L-methionine-dependent methyltransferases"/>
    <property type="match status" value="1"/>
</dbReference>
<dbReference type="InterPro" id="IPR029063">
    <property type="entry name" value="SAM-dependent_MTases_sf"/>
</dbReference>
<dbReference type="EMBL" id="MHFR01000064">
    <property type="protein sequence ID" value="OGW95345.1"/>
    <property type="molecule type" value="Genomic_DNA"/>
</dbReference>
<protein>
    <recommendedName>
        <fullName evidence="3">Methyltransferase domain-containing protein</fullName>
    </recommendedName>
</protein>
<dbReference type="Gene3D" id="3.40.50.150">
    <property type="entry name" value="Vaccinia Virus protein VP39"/>
    <property type="match status" value="1"/>
</dbReference>
<reference evidence="1 2" key="1">
    <citation type="journal article" date="2016" name="Nat. Commun.">
        <title>Thousands of microbial genomes shed light on interconnected biogeochemical processes in an aquifer system.</title>
        <authorList>
            <person name="Anantharaman K."/>
            <person name="Brown C.T."/>
            <person name="Hug L.A."/>
            <person name="Sharon I."/>
            <person name="Castelle C.J."/>
            <person name="Probst A.J."/>
            <person name="Thomas B.C."/>
            <person name="Singh A."/>
            <person name="Wilkins M.J."/>
            <person name="Karaoz U."/>
            <person name="Brodie E.L."/>
            <person name="Williams K.H."/>
            <person name="Hubbard S.S."/>
            <person name="Banfield J.F."/>
        </authorList>
    </citation>
    <scope>NUCLEOTIDE SEQUENCE [LARGE SCALE GENOMIC DNA]</scope>
</reference>
<evidence type="ECO:0000313" key="1">
    <source>
        <dbReference type="EMBL" id="OGW95345.1"/>
    </source>
</evidence>
<organism evidence="1 2">
    <name type="scientific">Candidatus Danuiimicrobium aquiferis</name>
    <dbReference type="NCBI Taxonomy" id="1801832"/>
    <lineage>
        <taxon>Bacteria</taxon>
        <taxon>Pseudomonadati</taxon>
        <taxon>Candidatus Omnitrophota</taxon>
        <taxon>Candidatus Danuiimicrobium</taxon>
    </lineage>
</organism>
<comment type="caution">
    <text evidence="1">The sequence shown here is derived from an EMBL/GenBank/DDBJ whole genome shotgun (WGS) entry which is preliminary data.</text>
</comment>
<dbReference type="PANTHER" id="PTHR43861">
    <property type="entry name" value="TRANS-ACONITATE 2-METHYLTRANSFERASE-RELATED"/>
    <property type="match status" value="1"/>
</dbReference>
<name>A0A1G1KR64_9BACT</name>
<dbReference type="AlphaFoldDB" id="A0A1G1KR64"/>